<accession>A0A1I3Z0F9</accession>
<dbReference type="InterPro" id="IPR008207">
    <property type="entry name" value="Sig_transdc_His_kin_Hpt_dom"/>
</dbReference>
<dbReference type="PROSITE" id="PS50894">
    <property type="entry name" value="HPT"/>
    <property type="match status" value="1"/>
</dbReference>
<dbReference type="EMBL" id="FOSH01000009">
    <property type="protein sequence ID" value="SFK37535.1"/>
    <property type="molecule type" value="Genomic_DNA"/>
</dbReference>
<feature type="domain" description="HPt" evidence="3">
    <location>
        <begin position="22"/>
        <end position="121"/>
    </location>
</feature>
<gene>
    <name evidence="4" type="ORF">SAMN04488079_10978</name>
</gene>
<dbReference type="GO" id="GO:0004672">
    <property type="term" value="F:protein kinase activity"/>
    <property type="evidence" value="ECO:0007669"/>
    <property type="project" value="UniProtKB-ARBA"/>
</dbReference>
<keyword evidence="1" id="KW-0902">Two-component regulatory system</keyword>
<dbReference type="SUPFAM" id="SSF47226">
    <property type="entry name" value="Histidine-containing phosphotransfer domain, HPT domain"/>
    <property type="match status" value="1"/>
</dbReference>
<name>A0A1I3Z0F9_9GAMM</name>
<evidence type="ECO:0000313" key="5">
    <source>
        <dbReference type="Proteomes" id="UP000198924"/>
    </source>
</evidence>
<dbReference type="Gene3D" id="1.20.120.160">
    <property type="entry name" value="HPT domain"/>
    <property type="match status" value="1"/>
</dbReference>
<dbReference type="Pfam" id="PF01627">
    <property type="entry name" value="Hpt"/>
    <property type="match status" value="1"/>
</dbReference>
<evidence type="ECO:0000256" key="1">
    <source>
        <dbReference type="ARBA" id="ARBA00023012"/>
    </source>
</evidence>
<dbReference type="Proteomes" id="UP000198924">
    <property type="component" value="Unassembled WGS sequence"/>
</dbReference>
<dbReference type="STRING" id="45496.SAMN04488079_10978"/>
<dbReference type="OrthoDB" id="6399795at2"/>
<proteinExistence type="predicted"/>
<keyword evidence="5" id="KW-1185">Reference proteome</keyword>
<dbReference type="GO" id="GO:0000160">
    <property type="term" value="P:phosphorelay signal transduction system"/>
    <property type="evidence" value="ECO:0007669"/>
    <property type="project" value="UniProtKB-KW"/>
</dbReference>
<feature type="modified residue" description="Phosphohistidine" evidence="2">
    <location>
        <position position="61"/>
    </location>
</feature>
<reference evidence="5" key="1">
    <citation type="submission" date="2016-10" db="EMBL/GenBank/DDBJ databases">
        <authorList>
            <person name="Varghese N."/>
            <person name="Submissions S."/>
        </authorList>
    </citation>
    <scope>NUCLEOTIDE SEQUENCE [LARGE SCALE GENOMIC DNA]</scope>
    <source>
        <strain evidence="5">DSM 11578</strain>
    </source>
</reference>
<sequence>MERERLEEIWDRDGACNRLLNDEDLLQKMLVMFLQTAKQALADIEAATAQHDLFTVKALAHKLKGSASAVGALKIIEDALNIETAAGNDDINQIEINIGRLNSDMAEVQLAMTNYLREATS</sequence>
<evidence type="ECO:0000313" key="4">
    <source>
        <dbReference type="EMBL" id="SFK37535.1"/>
    </source>
</evidence>
<evidence type="ECO:0000259" key="3">
    <source>
        <dbReference type="PROSITE" id="PS50894"/>
    </source>
</evidence>
<keyword evidence="2" id="KW-0597">Phosphoprotein</keyword>
<dbReference type="AlphaFoldDB" id="A0A1I3Z0F9"/>
<evidence type="ECO:0000256" key="2">
    <source>
        <dbReference type="PROSITE-ProRule" id="PRU00110"/>
    </source>
</evidence>
<protein>
    <submittedName>
        <fullName evidence="4">Hpt domain-containing protein</fullName>
    </submittedName>
</protein>
<dbReference type="InterPro" id="IPR036641">
    <property type="entry name" value="HPT_dom_sf"/>
</dbReference>
<organism evidence="4 5">
    <name type="scientific">Methylophaga sulfidovorans</name>
    <dbReference type="NCBI Taxonomy" id="45496"/>
    <lineage>
        <taxon>Bacteria</taxon>
        <taxon>Pseudomonadati</taxon>
        <taxon>Pseudomonadota</taxon>
        <taxon>Gammaproteobacteria</taxon>
        <taxon>Thiotrichales</taxon>
        <taxon>Piscirickettsiaceae</taxon>
        <taxon>Methylophaga</taxon>
    </lineage>
</organism>
<dbReference type="RefSeq" id="WP_091713769.1">
    <property type="nucleotide sequence ID" value="NZ_FOSH01000009.1"/>
</dbReference>
<dbReference type="SMART" id="SM00073">
    <property type="entry name" value="HPT"/>
    <property type="match status" value="1"/>
</dbReference>